<reference evidence="2" key="1">
    <citation type="journal article" date="2014" name="Int. J. Syst. Evol. Microbiol.">
        <title>Complete genome sequence of Corynebacterium casei LMG S-19264T (=DSM 44701T), isolated from a smear-ripened cheese.</title>
        <authorList>
            <consortium name="US DOE Joint Genome Institute (JGI-PGF)"/>
            <person name="Walter F."/>
            <person name="Albersmeier A."/>
            <person name="Kalinowski J."/>
            <person name="Ruckert C."/>
        </authorList>
    </citation>
    <scope>NUCLEOTIDE SEQUENCE</scope>
    <source>
        <strain evidence="2">CGMCC 1.12919</strain>
    </source>
</reference>
<dbReference type="Pfam" id="PF01042">
    <property type="entry name" value="Ribonuc_L-PSP"/>
    <property type="match status" value="1"/>
</dbReference>
<dbReference type="SUPFAM" id="SSF55298">
    <property type="entry name" value="YjgF-like"/>
    <property type="match status" value="1"/>
</dbReference>
<proteinExistence type="inferred from homology"/>
<evidence type="ECO:0000256" key="1">
    <source>
        <dbReference type="ARBA" id="ARBA00010552"/>
    </source>
</evidence>
<gene>
    <name evidence="2" type="ORF">GCM10010994_10240</name>
</gene>
<dbReference type="InterPro" id="IPR035959">
    <property type="entry name" value="RutC-like_sf"/>
</dbReference>
<dbReference type="GO" id="GO:0005829">
    <property type="term" value="C:cytosol"/>
    <property type="evidence" value="ECO:0007669"/>
    <property type="project" value="TreeGrafter"/>
</dbReference>
<dbReference type="InterPro" id="IPR006175">
    <property type="entry name" value="YjgF/YER057c/UK114"/>
</dbReference>
<name>A0A916X814_9HYPH</name>
<comment type="similarity">
    <text evidence="1">Belongs to the RutC family.</text>
</comment>
<dbReference type="PANTHER" id="PTHR11803:SF39">
    <property type="entry name" value="2-IMINOBUTANOATE_2-IMINOPROPANOATE DEAMINASE"/>
    <property type="match status" value="1"/>
</dbReference>
<dbReference type="Gene3D" id="3.30.1330.40">
    <property type="entry name" value="RutC-like"/>
    <property type="match status" value="1"/>
</dbReference>
<dbReference type="InterPro" id="IPR006056">
    <property type="entry name" value="RidA"/>
</dbReference>
<organism evidence="2 3">
    <name type="scientific">Chelatococcus reniformis</name>
    <dbReference type="NCBI Taxonomy" id="1494448"/>
    <lineage>
        <taxon>Bacteria</taxon>
        <taxon>Pseudomonadati</taxon>
        <taxon>Pseudomonadota</taxon>
        <taxon>Alphaproteobacteria</taxon>
        <taxon>Hyphomicrobiales</taxon>
        <taxon>Chelatococcaceae</taxon>
        <taxon>Chelatococcus</taxon>
    </lineage>
</organism>
<dbReference type="AlphaFoldDB" id="A0A916X814"/>
<dbReference type="FunFam" id="3.30.1330.40:FF:000001">
    <property type="entry name" value="L-PSP family endoribonuclease"/>
    <property type="match status" value="1"/>
</dbReference>
<dbReference type="RefSeq" id="WP_210324454.1">
    <property type="nucleotide sequence ID" value="NZ_BMGG01000002.1"/>
</dbReference>
<dbReference type="Proteomes" id="UP000637002">
    <property type="component" value="Unassembled WGS sequence"/>
</dbReference>
<accession>A0A916X814</accession>
<reference evidence="2" key="2">
    <citation type="submission" date="2020-09" db="EMBL/GenBank/DDBJ databases">
        <authorList>
            <person name="Sun Q."/>
            <person name="Zhou Y."/>
        </authorList>
    </citation>
    <scope>NUCLEOTIDE SEQUENCE</scope>
    <source>
        <strain evidence="2">CGMCC 1.12919</strain>
    </source>
</reference>
<sequence>MTIKLIDVIAAPKPPGPFSHAATFGPFVFTSGMGGLDPATGQVVSDDVIAQSEQAIRNVKAILAGAGCTLADVVKATVYLTDMADYERVNRVYDAAFAPHRPARTCVAVSSLPVRERMKIETVAVKPAAE</sequence>
<keyword evidence="3" id="KW-1185">Reference proteome</keyword>
<dbReference type="PANTHER" id="PTHR11803">
    <property type="entry name" value="2-IMINOBUTANOATE/2-IMINOPROPANOATE DEAMINASE RIDA"/>
    <property type="match status" value="1"/>
</dbReference>
<dbReference type="CDD" id="cd00448">
    <property type="entry name" value="YjgF_YER057c_UK114_family"/>
    <property type="match status" value="1"/>
</dbReference>
<evidence type="ECO:0000313" key="3">
    <source>
        <dbReference type="Proteomes" id="UP000637002"/>
    </source>
</evidence>
<dbReference type="EMBL" id="BMGG01000002">
    <property type="protein sequence ID" value="GGC53094.1"/>
    <property type="molecule type" value="Genomic_DNA"/>
</dbReference>
<dbReference type="GO" id="GO:0019239">
    <property type="term" value="F:deaminase activity"/>
    <property type="evidence" value="ECO:0007669"/>
    <property type="project" value="TreeGrafter"/>
</dbReference>
<comment type="caution">
    <text evidence="2">The sequence shown here is derived from an EMBL/GenBank/DDBJ whole genome shotgun (WGS) entry which is preliminary data.</text>
</comment>
<evidence type="ECO:0000313" key="2">
    <source>
        <dbReference type="EMBL" id="GGC53094.1"/>
    </source>
</evidence>
<dbReference type="NCBIfam" id="TIGR00004">
    <property type="entry name" value="Rid family detoxifying hydrolase"/>
    <property type="match status" value="1"/>
</dbReference>
<protein>
    <submittedName>
        <fullName evidence="2">Reactive intermediate/imine deaminase</fullName>
    </submittedName>
</protein>